<dbReference type="PANTHER" id="PTHR23071">
    <property type="entry name" value="PHOSPHATIDYLINOSITOL GLYCAN"/>
    <property type="match status" value="1"/>
</dbReference>
<sequence length="839" mass="92148">MKRLPILALLLWICSIFYVGIYLFVGGFLLVRLEVNRTSTCADVLPPGADVARGDFCLKEPRFRRAVVLIIDALKSDFARYDPENTSPRAFENKLPVLDEMASSRPSQSRLYTFRADPPTTTMQRIKGFTTGSLPTFIDVGNNFASSAVLEDNLVHQLGQAGKRVVFMGDDTWVSLFPRKFHRSLPFPSFNVKDLHTVDNGILQNIFPTMEGDDWDVLIAHFLGVDHCGHRFGPDHPAMAEKLTQMDGVIRSVINRLQNDTLLVVMGDHGMTDTGDHGGESLKETDAALFLYSGSPLFPAPSSQVEPEVVPQTDLVPTLALLLGVPIPYSSVGQVLLPLFPHNNSRAAPTGLSQAEALWINVKQVNRFLETYSSMAKDIPADSLSHLQSRFTQLSSQYLSSVSKGAPPSPELVASMQAYLSSVRETCRASWARFSPVKMAAGLLVMGLACVVCYVLSELSLVVLQEGVLKMPVVSGLVVGGAVAAGQIFMWGFVEVLWCVGVVALIAEVMVLWRVRRLSLWLSLLPPPLLILLLRCSSLLSDSYVISEGRVVTFLLFTLVLYVPIRLNWDGLLVPGPPPDTQKPPGLLPPSLPLSTVRREGAALLVSVGVLVGCLYLSLSFHSCREEQGSCQPSAFLTPLSRVQDSRMRNLHYVLSLVSLSAWAFLLHRWLRHYGNLNCTSVTVFTARFLLPLASICMGLHWAVSATPEDMGCPLLLFWPLVCEVRGTRAGRSGGGDDGEDVVMEMRLRENPQQFSSALLQLTLRYLFICGAQVLASVCAAAILRRHLMVWKVFAPKLMFEASGFIVSSVFLLVGVALVMRVDVAVAGLFQKLLPQNSR</sequence>
<evidence type="ECO:0000256" key="2">
    <source>
        <dbReference type="ARBA" id="ARBA00004687"/>
    </source>
</evidence>
<evidence type="ECO:0000256" key="4">
    <source>
        <dbReference type="ARBA" id="ARBA00022502"/>
    </source>
</evidence>
<feature type="transmembrane region" description="Helical" evidence="13">
    <location>
        <begin position="439"/>
        <end position="457"/>
    </location>
</feature>
<evidence type="ECO:0000313" key="15">
    <source>
        <dbReference type="Proteomes" id="UP000694621"/>
    </source>
</evidence>
<dbReference type="UniPathway" id="UPA00196"/>
<protein>
    <recommendedName>
        <fullName evidence="12">GPI ethanolamine phosphate transferase 3, catalytic subunit</fullName>
    </recommendedName>
    <alternativeName>
        <fullName evidence="11">Phosphatidylinositol-glycan biosynthesis class O protein</fullName>
    </alternativeName>
</protein>
<dbReference type="CDD" id="cd16023">
    <property type="entry name" value="GPI_EPT_3"/>
    <property type="match status" value="1"/>
</dbReference>
<comment type="similarity">
    <text evidence="3">Belongs to the PIGG/PIGN/PIGO family. PIGO subfamily.</text>
</comment>
<dbReference type="PANTHER" id="PTHR23071:SF1">
    <property type="entry name" value="GPI ETHANOLAMINE PHOSPHATE TRANSFERASE 3"/>
    <property type="match status" value="1"/>
</dbReference>
<dbReference type="Ensembl" id="ENSAMXT00005061673.1">
    <property type="protein sequence ID" value="ENSAMXP00005057084.1"/>
    <property type="gene ID" value="ENSAMXG00005025259.1"/>
</dbReference>
<evidence type="ECO:0000256" key="10">
    <source>
        <dbReference type="ARBA" id="ARBA00023180"/>
    </source>
</evidence>
<dbReference type="InterPro" id="IPR037675">
    <property type="entry name" value="PIG-O_N"/>
</dbReference>
<evidence type="ECO:0000256" key="1">
    <source>
        <dbReference type="ARBA" id="ARBA00004477"/>
    </source>
</evidence>
<keyword evidence="10" id="KW-0325">Glycoprotein</keyword>
<keyword evidence="6 13" id="KW-0812">Transmembrane</keyword>
<feature type="transmembrane region" description="Helical" evidence="13">
    <location>
        <begin position="764"/>
        <end position="784"/>
    </location>
</feature>
<evidence type="ECO:0000256" key="5">
    <source>
        <dbReference type="ARBA" id="ARBA00022679"/>
    </source>
</evidence>
<dbReference type="InterPro" id="IPR002591">
    <property type="entry name" value="Phosphodiest/P_Trfase"/>
</dbReference>
<feature type="transmembrane region" description="Helical" evidence="13">
    <location>
        <begin position="683"/>
        <end position="704"/>
    </location>
</feature>
<keyword evidence="9 13" id="KW-0472">Membrane</keyword>
<evidence type="ECO:0000256" key="12">
    <source>
        <dbReference type="ARBA" id="ARBA00093602"/>
    </source>
</evidence>
<feature type="transmembrane region" description="Helical" evidence="13">
    <location>
        <begin position="651"/>
        <end position="671"/>
    </location>
</feature>
<keyword evidence="5" id="KW-0808">Transferase</keyword>
<dbReference type="FunFam" id="3.40.720.10:FF:000041">
    <property type="entry name" value="GPI ethanolamine phosphate transferase 3"/>
    <property type="match status" value="1"/>
</dbReference>
<feature type="transmembrane region" description="Helical" evidence="13">
    <location>
        <begin position="6"/>
        <end position="31"/>
    </location>
</feature>
<evidence type="ECO:0000313" key="14">
    <source>
        <dbReference type="Ensembl" id="ENSAMXP00005057084.1"/>
    </source>
</evidence>
<evidence type="ECO:0000256" key="7">
    <source>
        <dbReference type="ARBA" id="ARBA00022824"/>
    </source>
</evidence>
<dbReference type="GO" id="GO:0006506">
    <property type="term" value="P:GPI anchor biosynthetic process"/>
    <property type="evidence" value="ECO:0007669"/>
    <property type="project" value="UniProtKB-UniPathway"/>
</dbReference>
<feature type="transmembrane region" description="Helical" evidence="13">
    <location>
        <begin position="804"/>
        <end position="830"/>
    </location>
</feature>
<dbReference type="Proteomes" id="UP000694621">
    <property type="component" value="Unplaced"/>
</dbReference>
<feature type="transmembrane region" description="Helical" evidence="13">
    <location>
        <begin position="496"/>
        <end position="515"/>
    </location>
</feature>
<organism evidence="14 15">
    <name type="scientific">Astyanax mexicanus</name>
    <name type="common">Blind cave fish</name>
    <name type="synonym">Astyanax fasciatus mexicanus</name>
    <dbReference type="NCBI Taxonomy" id="7994"/>
    <lineage>
        <taxon>Eukaryota</taxon>
        <taxon>Metazoa</taxon>
        <taxon>Chordata</taxon>
        <taxon>Craniata</taxon>
        <taxon>Vertebrata</taxon>
        <taxon>Euteleostomi</taxon>
        <taxon>Actinopterygii</taxon>
        <taxon>Neopterygii</taxon>
        <taxon>Teleostei</taxon>
        <taxon>Ostariophysi</taxon>
        <taxon>Characiformes</taxon>
        <taxon>Characoidei</taxon>
        <taxon>Acestrorhamphidae</taxon>
        <taxon>Acestrorhamphinae</taxon>
        <taxon>Astyanax</taxon>
    </lineage>
</organism>
<proteinExistence type="inferred from homology"/>
<feature type="transmembrane region" description="Helical" evidence="13">
    <location>
        <begin position="601"/>
        <end position="619"/>
    </location>
</feature>
<evidence type="ECO:0000256" key="3">
    <source>
        <dbReference type="ARBA" id="ARBA00008695"/>
    </source>
</evidence>
<dbReference type="SUPFAM" id="SSF53649">
    <property type="entry name" value="Alkaline phosphatase-like"/>
    <property type="match status" value="1"/>
</dbReference>
<dbReference type="Pfam" id="PF01663">
    <property type="entry name" value="Phosphodiest"/>
    <property type="match status" value="1"/>
</dbReference>
<keyword evidence="8 13" id="KW-1133">Transmembrane helix</keyword>
<evidence type="ECO:0000256" key="8">
    <source>
        <dbReference type="ARBA" id="ARBA00022989"/>
    </source>
</evidence>
<dbReference type="InterPro" id="IPR017850">
    <property type="entry name" value="Alkaline_phosphatase_core_sf"/>
</dbReference>
<reference evidence="14" key="1">
    <citation type="submission" date="2025-08" db="UniProtKB">
        <authorList>
            <consortium name="Ensembl"/>
        </authorList>
    </citation>
    <scope>IDENTIFICATION</scope>
</reference>
<evidence type="ECO:0000256" key="9">
    <source>
        <dbReference type="ARBA" id="ARBA00023136"/>
    </source>
</evidence>
<dbReference type="GO" id="GO:0005789">
    <property type="term" value="C:endoplasmic reticulum membrane"/>
    <property type="evidence" value="ECO:0007669"/>
    <property type="project" value="UniProtKB-SubCell"/>
</dbReference>
<accession>A0A8B9LWQ4</accession>
<evidence type="ECO:0000256" key="11">
    <source>
        <dbReference type="ARBA" id="ARBA00079084"/>
    </source>
</evidence>
<comment type="subcellular location">
    <subcellularLocation>
        <location evidence="1">Endoplasmic reticulum membrane</location>
        <topology evidence="1">Multi-pass membrane protein</topology>
    </subcellularLocation>
</comment>
<dbReference type="AlphaFoldDB" id="A0A8B9LWQ4"/>
<dbReference type="Gene3D" id="3.40.720.10">
    <property type="entry name" value="Alkaline Phosphatase, subunit A"/>
    <property type="match status" value="1"/>
</dbReference>
<evidence type="ECO:0000256" key="6">
    <source>
        <dbReference type="ARBA" id="ARBA00022692"/>
    </source>
</evidence>
<dbReference type="GO" id="GO:0051377">
    <property type="term" value="F:mannose-ethanolamine phosphotransferase activity"/>
    <property type="evidence" value="ECO:0007669"/>
    <property type="project" value="InterPro"/>
</dbReference>
<keyword evidence="7" id="KW-0256">Endoplasmic reticulum</keyword>
<name>A0A8B9LWQ4_ASTMX</name>
<keyword evidence="4" id="KW-0337">GPI-anchor biosynthesis</keyword>
<evidence type="ECO:0000256" key="13">
    <source>
        <dbReference type="SAM" id="Phobius"/>
    </source>
</evidence>
<feature type="transmembrane region" description="Helical" evidence="13">
    <location>
        <begin position="469"/>
        <end position="489"/>
    </location>
</feature>
<comment type="pathway">
    <text evidence="2">Glycolipid biosynthesis; glycosylphosphatidylinositol-anchor biosynthesis.</text>
</comment>
<dbReference type="InterPro" id="IPR039524">
    <property type="entry name" value="PIGO/GPI13"/>
</dbReference>